<dbReference type="SUPFAM" id="SSF56281">
    <property type="entry name" value="Metallo-hydrolase/oxidoreductase"/>
    <property type="match status" value="1"/>
</dbReference>
<reference evidence="1 2" key="1">
    <citation type="journal article" date="2013" name="Genome Announc.">
        <title>Complete Genome Sequence of Glaciecola psychrophila Strain 170T.</title>
        <authorList>
            <person name="Yin J."/>
            <person name="Chen J."/>
            <person name="Liu G."/>
            <person name="Yu Y."/>
            <person name="Song L."/>
            <person name="Wang X."/>
            <person name="Qu X."/>
        </authorList>
    </citation>
    <scope>NUCLEOTIDE SEQUENCE [LARGE SCALE GENOMIC DNA]</scope>
    <source>
        <strain evidence="1 2">170</strain>
    </source>
</reference>
<dbReference type="Gene3D" id="3.60.15.10">
    <property type="entry name" value="Ribonuclease Z/Hydroxyacylglutathione hydrolase-like"/>
    <property type="match status" value="1"/>
</dbReference>
<dbReference type="InterPro" id="IPR036866">
    <property type="entry name" value="RibonucZ/Hydroxyglut_hydro"/>
</dbReference>
<accession>K7AZC2</accession>
<dbReference type="PATRIC" id="fig|1129794.4.peg.2058"/>
<dbReference type="EMBL" id="CP003837">
    <property type="protein sequence ID" value="AGH44189.1"/>
    <property type="molecule type" value="Genomic_DNA"/>
</dbReference>
<protein>
    <submittedName>
        <fullName evidence="1">Metallo-beta-lactamase family protein</fullName>
    </submittedName>
</protein>
<keyword evidence="2" id="KW-1185">Reference proteome</keyword>
<dbReference type="KEGG" id="gps:C427_2080"/>
<evidence type="ECO:0000313" key="2">
    <source>
        <dbReference type="Proteomes" id="UP000011864"/>
    </source>
</evidence>
<gene>
    <name evidence="1" type="ORF">C427_2080</name>
</gene>
<dbReference type="HOGENOM" id="CLU_3171251_0_0_6"/>
<proteinExistence type="predicted"/>
<sequence length="47" mass="5361">MIHTPACVTYLVEDNVFLGDTMFMPDYGTVRTDFPLCSAKQLYQSIQ</sequence>
<dbReference type="AlphaFoldDB" id="K7AZC2"/>
<evidence type="ECO:0000313" key="1">
    <source>
        <dbReference type="EMBL" id="AGH44189.1"/>
    </source>
</evidence>
<organism evidence="1 2">
    <name type="scientific">Paraglaciecola psychrophila 170</name>
    <dbReference type="NCBI Taxonomy" id="1129794"/>
    <lineage>
        <taxon>Bacteria</taxon>
        <taxon>Pseudomonadati</taxon>
        <taxon>Pseudomonadota</taxon>
        <taxon>Gammaproteobacteria</taxon>
        <taxon>Alteromonadales</taxon>
        <taxon>Alteromonadaceae</taxon>
        <taxon>Paraglaciecola</taxon>
    </lineage>
</organism>
<dbReference type="STRING" id="1129794.C427_2080"/>
<name>K7AZC2_9ALTE</name>
<dbReference type="eggNOG" id="COG0491">
    <property type="taxonomic scope" value="Bacteria"/>
</dbReference>
<dbReference type="Proteomes" id="UP000011864">
    <property type="component" value="Chromosome"/>
</dbReference>